<dbReference type="GO" id="GO:0019028">
    <property type="term" value="C:viral capsid"/>
    <property type="evidence" value="ECO:0007669"/>
    <property type="project" value="UniProtKB-KW"/>
</dbReference>
<protein>
    <submittedName>
        <fullName evidence="2">Putative coat protein</fullName>
    </submittedName>
</protein>
<sequence>MALRRRRPRTTRKRPARRSGGTTSRRRYPTTRRRYPRKMSNKRILNLTARKKRDTMQSFTNLSAAGGTATFAAQPAFLYGGRTYILPWIATARDLSSNVNAPNTIAQESARTATVCYMRGLKERIQIQTSSGIPWQWRRICFTVKGNDLLIGVNGDGDRQPLKETTFGFMRNVVDWNDKASAAIPLTEALFKGQRNTDWRSLLNAPVDTRRVTLKYDKTRIISSGNSNGVLRNFNLWHPMNKNLVYGDDEGGNYDVEY</sequence>
<name>A0A1Z2X292_9VIRU</name>
<dbReference type="KEGG" id="vg:33194370"/>
<dbReference type="EMBL" id="KY230614">
    <property type="protein sequence ID" value="ASB32514.1"/>
    <property type="molecule type" value="Genomic_DNA"/>
</dbReference>
<proteinExistence type="predicted"/>
<reference evidence="2" key="1">
    <citation type="journal article" date="2017" name="Arch. Virol.">
        <title>Discovery of two small circular ssDNA viruses associated with the whitefly Bemisia tabaci.</title>
        <authorList>
            <person name="Nakasu E.Y.T."/>
            <person name="Melo F.L."/>
            <person name="Michereff-Filho M."/>
            <person name="Nagata T."/>
            <person name="Ribeiro B.M."/>
            <person name="Ribeiro S.G."/>
            <person name="Lacorte C."/>
            <person name="Inoue-Nagata A.K."/>
        </authorList>
    </citation>
    <scope>NUCLEOTIDE SEQUENCE [LARGE SCALE GENOMIC DNA]</scope>
    <source>
        <strain evidence="2">AdO</strain>
    </source>
</reference>
<feature type="region of interest" description="Disordered" evidence="1">
    <location>
        <begin position="1"/>
        <end position="36"/>
    </location>
</feature>
<dbReference type="GeneID" id="33194370"/>
<evidence type="ECO:0000313" key="3">
    <source>
        <dbReference type="Proteomes" id="UP000202418"/>
    </source>
</evidence>
<evidence type="ECO:0000313" key="2">
    <source>
        <dbReference type="EMBL" id="ASB32514.1"/>
    </source>
</evidence>
<keyword evidence="2" id="KW-0167">Capsid protein</keyword>
<organism evidence="2">
    <name type="scientific">Bemisia-associated genomovirus AdO</name>
    <dbReference type="NCBI Taxonomy" id="1986478"/>
    <lineage>
        <taxon>Viruses</taxon>
        <taxon>Monodnaviria</taxon>
        <taxon>Shotokuvirae</taxon>
        <taxon>Cressdnaviricota</taxon>
        <taxon>Repensiviricetes</taxon>
        <taxon>Geplafuvirales</taxon>
        <taxon>Genomoviridae</taxon>
        <taxon>Gemycircularvirus</taxon>
        <taxon>Gemycircularvirus bemta1</taxon>
    </lineage>
</organism>
<feature type="compositionally biased region" description="Basic residues" evidence="1">
    <location>
        <begin position="1"/>
        <end position="17"/>
    </location>
</feature>
<dbReference type="OrthoDB" id="7982at10239"/>
<dbReference type="RefSeq" id="YP_009388635.1">
    <property type="nucleotide sequence ID" value="NC_035138.1"/>
</dbReference>
<dbReference type="Proteomes" id="UP000202418">
    <property type="component" value="Segment"/>
</dbReference>
<feature type="compositionally biased region" description="Basic residues" evidence="1">
    <location>
        <begin position="24"/>
        <end position="36"/>
    </location>
</feature>
<gene>
    <name evidence="2" type="primary">CP</name>
</gene>
<keyword evidence="2" id="KW-0946">Virion</keyword>
<evidence type="ECO:0000256" key="1">
    <source>
        <dbReference type="SAM" id="MobiDB-lite"/>
    </source>
</evidence>
<keyword evidence="3" id="KW-1185">Reference proteome</keyword>
<accession>A0A1Z2X292</accession>